<accession>A0A6I2US24</accession>
<comment type="pathway">
    <text evidence="1">Protein modification; protein glycosylation.</text>
</comment>
<dbReference type="EMBL" id="VUNL01000007">
    <property type="protein sequence ID" value="MSV25003.1"/>
    <property type="molecule type" value="Genomic_DNA"/>
</dbReference>
<dbReference type="InterPro" id="IPR051939">
    <property type="entry name" value="Glycosyltr_41/O-GlcNAc_trsf"/>
</dbReference>
<keyword evidence="4" id="KW-0677">Repeat</keyword>
<reference evidence="7 8" key="1">
    <citation type="submission" date="2019-08" db="EMBL/GenBank/DDBJ databases">
        <title>In-depth cultivation of the pig gut microbiome towards novel bacterial diversity and tailored functional studies.</title>
        <authorList>
            <person name="Wylensek D."/>
            <person name="Hitch T.C.A."/>
            <person name="Clavel T."/>
        </authorList>
    </citation>
    <scope>NUCLEOTIDE SEQUENCE [LARGE SCALE GENOMIC DNA]</scope>
    <source>
        <strain evidence="8">WCA-380-WT-3B3</strain>
    </source>
</reference>
<evidence type="ECO:0000256" key="4">
    <source>
        <dbReference type="ARBA" id="ARBA00022737"/>
    </source>
</evidence>
<feature type="domain" description="O-GlcNAc transferase C-terminal" evidence="6">
    <location>
        <begin position="121"/>
        <end position="282"/>
    </location>
</feature>
<keyword evidence="3 7" id="KW-0808">Transferase</keyword>
<feature type="domain" description="O-GlcNAc transferase C-terminal" evidence="6">
    <location>
        <begin position="286"/>
        <end position="476"/>
    </location>
</feature>
<keyword evidence="2 7" id="KW-0328">Glycosyltransferase</keyword>
<name>A0A6I2US24_9FIRM</name>
<evidence type="ECO:0000256" key="3">
    <source>
        <dbReference type="ARBA" id="ARBA00022679"/>
    </source>
</evidence>
<evidence type="ECO:0000256" key="2">
    <source>
        <dbReference type="ARBA" id="ARBA00022676"/>
    </source>
</evidence>
<dbReference type="Pfam" id="PF13844">
    <property type="entry name" value="Glyco_transf_41"/>
    <property type="match status" value="2"/>
</dbReference>
<comment type="caution">
    <text evidence="7">The sequence shown here is derived from an EMBL/GenBank/DDBJ whole genome shotgun (WGS) entry which is preliminary data.</text>
</comment>
<dbReference type="Gene3D" id="3.40.50.2000">
    <property type="entry name" value="Glycogen Phosphorylase B"/>
    <property type="match status" value="1"/>
</dbReference>
<evidence type="ECO:0000256" key="5">
    <source>
        <dbReference type="ARBA" id="ARBA00022803"/>
    </source>
</evidence>
<evidence type="ECO:0000259" key="6">
    <source>
        <dbReference type="Pfam" id="PF13844"/>
    </source>
</evidence>
<dbReference type="AlphaFoldDB" id="A0A6I2US24"/>
<gene>
    <name evidence="7" type="ORF">FYJ78_07370</name>
</gene>
<keyword evidence="8" id="KW-1185">Reference proteome</keyword>
<evidence type="ECO:0000313" key="7">
    <source>
        <dbReference type="EMBL" id="MSV25003.1"/>
    </source>
</evidence>
<protein>
    <submittedName>
        <fullName evidence="7">UDP-N-acetylglucosamine-peptide N-acetylglucosaminyltransferase</fullName>
    </submittedName>
</protein>
<dbReference type="Proteomes" id="UP000430222">
    <property type="component" value="Unassembled WGS sequence"/>
</dbReference>
<sequence>MNLGDLDSRYGAVLDLLKQEAPQQALDRLNRLVQQEGYASDEEWRVLQYYSQCYYKLFDKQKCREYSWAALQHSEGQPFRIQQLEFSDYLFMLHYYPEVTDTEMRQMHFAYDQFTQAVGQYEHSLERHRHDKLRIGYIAGEFTDNVVSYFTIQLLLAYNREAFDVYCYQLHEGRDLLSDDIEQHIAVMRRYPRNAEYSQVAQAIYEDEIDILFDFDVHASGGRTMAVMCYRPAPVQAAGIGYMNTSGSSAVDYFLGDPYCDPPGMHDEDFREEIWRLPHSHFCYTPSARVLNVKKEYKLHEPILFGSFNNFLKINTAILEDWLQIIRQVPGSRILIKNSSHKTNALKIIGRQLNRIGFKPEEYILEDATGDYLARYLDVDILLDTYPYTGGGTTCEALYMGVPVIARYGRRHGERFSYGILQNIGLGDLACATREEYVAKAVALAGDKALLTALHQQIPVMMQHSPLMDGPAYVQAVEDMYRTIWAKWRQKQEAAGVTPNI</sequence>
<dbReference type="Gene3D" id="3.40.50.11380">
    <property type="match status" value="1"/>
</dbReference>
<organism evidence="7 8">
    <name type="scientific">Selenomonas montiformis</name>
    <dbReference type="NCBI Taxonomy" id="2652285"/>
    <lineage>
        <taxon>Bacteria</taxon>
        <taxon>Bacillati</taxon>
        <taxon>Bacillota</taxon>
        <taxon>Negativicutes</taxon>
        <taxon>Selenomonadales</taxon>
        <taxon>Selenomonadaceae</taxon>
        <taxon>Selenomonas</taxon>
    </lineage>
</organism>
<proteinExistence type="predicted"/>
<dbReference type="GO" id="GO:0016757">
    <property type="term" value="F:glycosyltransferase activity"/>
    <property type="evidence" value="ECO:0007669"/>
    <property type="project" value="UniProtKB-KW"/>
</dbReference>
<evidence type="ECO:0000313" key="8">
    <source>
        <dbReference type="Proteomes" id="UP000430222"/>
    </source>
</evidence>
<evidence type="ECO:0000256" key="1">
    <source>
        <dbReference type="ARBA" id="ARBA00004922"/>
    </source>
</evidence>
<dbReference type="PANTHER" id="PTHR44835">
    <property type="entry name" value="UDP-N-ACETYLGLUCOSAMINE--PEPTIDE N-ACETYLGLUCOSAMINYLTRANSFERASE SPINDLY-RELATED"/>
    <property type="match status" value="1"/>
</dbReference>
<dbReference type="SUPFAM" id="SSF53756">
    <property type="entry name" value="UDP-Glycosyltransferase/glycogen phosphorylase"/>
    <property type="match status" value="1"/>
</dbReference>
<dbReference type="PANTHER" id="PTHR44835:SF1">
    <property type="entry name" value="PROTEIN O-GLCNAC TRANSFERASE"/>
    <property type="match status" value="1"/>
</dbReference>
<dbReference type="RefSeq" id="WP_154620777.1">
    <property type="nucleotide sequence ID" value="NZ_VUNL01000007.1"/>
</dbReference>
<keyword evidence="5" id="KW-0802">TPR repeat</keyword>
<dbReference type="InterPro" id="IPR029489">
    <property type="entry name" value="OGT/SEC/SPY_C"/>
</dbReference>